<keyword evidence="1" id="KW-0472">Membrane</keyword>
<protein>
    <submittedName>
        <fullName evidence="2">Uncharacterized protein</fullName>
    </submittedName>
</protein>
<evidence type="ECO:0000256" key="1">
    <source>
        <dbReference type="SAM" id="Phobius"/>
    </source>
</evidence>
<keyword evidence="1" id="KW-1133">Transmembrane helix</keyword>
<feature type="transmembrane region" description="Helical" evidence="1">
    <location>
        <begin position="114"/>
        <end position="133"/>
    </location>
</feature>
<comment type="caution">
    <text evidence="2">The sequence shown here is derived from an EMBL/GenBank/DDBJ whole genome shotgun (WGS) entry which is preliminary data.</text>
</comment>
<dbReference type="RefSeq" id="WP_111598281.1">
    <property type="nucleotide sequence ID" value="NZ_QLLL01000005.1"/>
</dbReference>
<name>A0A327QJ03_9BACT</name>
<evidence type="ECO:0000313" key="2">
    <source>
        <dbReference type="EMBL" id="RAJ03958.1"/>
    </source>
</evidence>
<dbReference type="Proteomes" id="UP000249547">
    <property type="component" value="Unassembled WGS sequence"/>
</dbReference>
<reference evidence="2 3" key="1">
    <citation type="submission" date="2018-06" db="EMBL/GenBank/DDBJ databases">
        <title>Genomic Encyclopedia of Archaeal and Bacterial Type Strains, Phase II (KMG-II): from individual species to whole genera.</title>
        <authorList>
            <person name="Goeker M."/>
        </authorList>
    </citation>
    <scope>NUCLEOTIDE SEQUENCE [LARGE SCALE GENOMIC DNA]</scope>
    <source>
        <strain evidence="2 3">DSM 23857</strain>
    </source>
</reference>
<keyword evidence="1" id="KW-0812">Transmembrane</keyword>
<feature type="transmembrane region" description="Helical" evidence="1">
    <location>
        <begin position="164"/>
        <end position="181"/>
    </location>
</feature>
<feature type="transmembrane region" description="Helical" evidence="1">
    <location>
        <begin position="139"/>
        <end position="157"/>
    </location>
</feature>
<feature type="transmembrane region" description="Helical" evidence="1">
    <location>
        <begin position="23"/>
        <end position="45"/>
    </location>
</feature>
<accession>A0A327QJ03</accession>
<evidence type="ECO:0000313" key="3">
    <source>
        <dbReference type="Proteomes" id="UP000249547"/>
    </source>
</evidence>
<organism evidence="2 3">
    <name type="scientific">Chitinophaga skermanii</name>
    <dbReference type="NCBI Taxonomy" id="331697"/>
    <lineage>
        <taxon>Bacteria</taxon>
        <taxon>Pseudomonadati</taxon>
        <taxon>Bacteroidota</taxon>
        <taxon>Chitinophagia</taxon>
        <taxon>Chitinophagales</taxon>
        <taxon>Chitinophagaceae</taxon>
        <taxon>Chitinophaga</taxon>
    </lineage>
</organism>
<feature type="transmembrane region" description="Helical" evidence="1">
    <location>
        <begin position="74"/>
        <end position="94"/>
    </location>
</feature>
<dbReference type="OrthoDB" id="1120881at2"/>
<sequence length="215" mass="24274">MNQQHHLQQLSDIKQMMERSTRFLSLSGLSGIASGITGLIGAFIARSWMKSYYSDYDAVGRVDAAAFLELKVKLIVLAICTLVVAVGVGAIFTYRRPEVNKQTFFSPIFKKITINLMIPLVTGGIFIAALITHDRNFEVLVAPTCLVFYGLALLNISKYMVSDIKYLALVEILLGLLNMFFLRNGIYFWMIGFGFMHIIYGASMWWKYERKGSVN</sequence>
<dbReference type="AlphaFoldDB" id="A0A327QJ03"/>
<keyword evidence="3" id="KW-1185">Reference proteome</keyword>
<gene>
    <name evidence="2" type="ORF">LX64_02835</name>
</gene>
<dbReference type="EMBL" id="QLLL01000005">
    <property type="protein sequence ID" value="RAJ03958.1"/>
    <property type="molecule type" value="Genomic_DNA"/>
</dbReference>
<proteinExistence type="predicted"/>
<feature type="transmembrane region" description="Helical" evidence="1">
    <location>
        <begin position="187"/>
        <end position="206"/>
    </location>
</feature>